<comment type="caution">
    <text evidence="2">The sequence shown here is derived from an EMBL/GenBank/DDBJ whole genome shotgun (WGS) entry which is preliminary data.</text>
</comment>
<name>A0ABW1HFH0_9ACTN</name>
<protein>
    <submittedName>
        <fullName evidence="2">Uncharacterized protein</fullName>
    </submittedName>
</protein>
<keyword evidence="1" id="KW-1133">Transmembrane helix</keyword>
<proteinExistence type="predicted"/>
<organism evidence="2 3">
    <name type="scientific">Micromonospora vulcania</name>
    <dbReference type="NCBI Taxonomy" id="1441873"/>
    <lineage>
        <taxon>Bacteria</taxon>
        <taxon>Bacillati</taxon>
        <taxon>Actinomycetota</taxon>
        <taxon>Actinomycetes</taxon>
        <taxon>Micromonosporales</taxon>
        <taxon>Micromonosporaceae</taxon>
        <taxon>Micromonospora</taxon>
    </lineage>
</organism>
<keyword evidence="3" id="KW-1185">Reference proteome</keyword>
<sequence length="193" mass="20502">MNGVGAQPRRSRLGVGLLGAFLVLAVLVVVGFRYLPLYLYQRQVLAACAEAEAITAENHREVLRAGAPGADNATPTDLLRLDLAGLLRMLSDRTVRVTAVFDDLGERSTPGSLAGEKAAVDRRFAEWIRASNIDIEVARTGLRDDMTLAAATKTPFFLDSRAADAGAHLNTAMGDLAGRDCTAIASVPPIRAS</sequence>
<keyword evidence="1" id="KW-0812">Transmembrane</keyword>
<evidence type="ECO:0000313" key="2">
    <source>
        <dbReference type="EMBL" id="MFC5927451.1"/>
    </source>
</evidence>
<feature type="transmembrane region" description="Helical" evidence="1">
    <location>
        <begin position="12"/>
        <end position="35"/>
    </location>
</feature>
<keyword evidence="1" id="KW-0472">Membrane</keyword>
<dbReference type="RefSeq" id="WP_377515857.1">
    <property type="nucleotide sequence ID" value="NZ_JBHSQS010000031.1"/>
</dbReference>
<accession>A0ABW1HFH0</accession>
<reference evidence="3" key="1">
    <citation type="journal article" date="2019" name="Int. J. Syst. Evol. Microbiol.">
        <title>The Global Catalogue of Microorganisms (GCM) 10K type strain sequencing project: providing services to taxonomists for standard genome sequencing and annotation.</title>
        <authorList>
            <consortium name="The Broad Institute Genomics Platform"/>
            <consortium name="The Broad Institute Genome Sequencing Center for Infectious Disease"/>
            <person name="Wu L."/>
            <person name="Ma J."/>
        </authorList>
    </citation>
    <scope>NUCLEOTIDE SEQUENCE [LARGE SCALE GENOMIC DNA]</scope>
    <source>
        <strain evidence="3">CGMCC 4.7144</strain>
    </source>
</reference>
<evidence type="ECO:0000256" key="1">
    <source>
        <dbReference type="SAM" id="Phobius"/>
    </source>
</evidence>
<evidence type="ECO:0000313" key="3">
    <source>
        <dbReference type="Proteomes" id="UP001596226"/>
    </source>
</evidence>
<gene>
    <name evidence="2" type="ORF">ACFQGL_29325</name>
</gene>
<dbReference type="Proteomes" id="UP001596226">
    <property type="component" value="Unassembled WGS sequence"/>
</dbReference>
<dbReference type="EMBL" id="JBHSQS010000031">
    <property type="protein sequence ID" value="MFC5927451.1"/>
    <property type="molecule type" value="Genomic_DNA"/>
</dbReference>